<comment type="caution">
    <text evidence="1">The sequence shown here is derived from an EMBL/GenBank/DDBJ whole genome shotgun (WGS) entry which is preliminary data.</text>
</comment>
<organism evidence="1 2">
    <name type="scientific">Trichinella patagoniensis</name>
    <dbReference type="NCBI Taxonomy" id="990121"/>
    <lineage>
        <taxon>Eukaryota</taxon>
        <taxon>Metazoa</taxon>
        <taxon>Ecdysozoa</taxon>
        <taxon>Nematoda</taxon>
        <taxon>Enoplea</taxon>
        <taxon>Dorylaimia</taxon>
        <taxon>Trichinellida</taxon>
        <taxon>Trichinellidae</taxon>
        <taxon>Trichinella</taxon>
    </lineage>
</organism>
<name>A0A0V0YV34_9BILA</name>
<accession>A0A0V0YV34</accession>
<dbReference type="Proteomes" id="UP000054783">
    <property type="component" value="Unassembled WGS sequence"/>
</dbReference>
<evidence type="ECO:0000313" key="2">
    <source>
        <dbReference type="Proteomes" id="UP000054783"/>
    </source>
</evidence>
<reference evidence="1 2" key="1">
    <citation type="submission" date="2015-01" db="EMBL/GenBank/DDBJ databases">
        <title>Evolution of Trichinella species and genotypes.</title>
        <authorList>
            <person name="Korhonen P.K."/>
            <person name="Edoardo P."/>
            <person name="Giuseppe L.R."/>
            <person name="Gasser R.B."/>
        </authorList>
    </citation>
    <scope>NUCLEOTIDE SEQUENCE [LARGE SCALE GENOMIC DNA]</scope>
    <source>
        <strain evidence="1">ISS2496</strain>
    </source>
</reference>
<dbReference type="EMBL" id="JYDQ01002244">
    <property type="protein sequence ID" value="KRY04054.1"/>
    <property type="molecule type" value="Genomic_DNA"/>
</dbReference>
<evidence type="ECO:0000313" key="1">
    <source>
        <dbReference type="EMBL" id="KRY04054.1"/>
    </source>
</evidence>
<gene>
    <name evidence="1" type="ORF">T12_5245</name>
</gene>
<protein>
    <submittedName>
        <fullName evidence="1">Uncharacterized protein</fullName>
    </submittedName>
</protein>
<dbReference type="AlphaFoldDB" id="A0A0V0YV34"/>
<proteinExistence type="predicted"/>
<keyword evidence="2" id="KW-1185">Reference proteome</keyword>
<sequence>MGCSENGNRQRSSFSLKARQTTMIRSYCESPASQKTSELI</sequence>